<dbReference type="Gene3D" id="1.10.10.10">
    <property type="entry name" value="Winged helix-like DNA-binding domain superfamily/Winged helix DNA-binding domain"/>
    <property type="match status" value="1"/>
</dbReference>
<evidence type="ECO:0000313" key="7">
    <source>
        <dbReference type="Proteomes" id="UP000030762"/>
    </source>
</evidence>
<comment type="subcellular location">
    <subcellularLocation>
        <location evidence="1">Nucleus</location>
    </subcellularLocation>
</comment>
<dbReference type="EMBL" id="JH767159">
    <property type="protein sequence ID" value="EQC33464.1"/>
    <property type="molecule type" value="Genomic_DNA"/>
</dbReference>
<protein>
    <recommendedName>
        <fullName evidence="5">HSF-type DNA-binding domain-containing protein</fullName>
    </recommendedName>
</protein>
<dbReference type="InterPro" id="IPR036388">
    <property type="entry name" value="WH-like_DNA-bd_sf"/>
</dbReference>
<dbReference type="SUPFAM" id="SSF46785">
    <property type="entry name" value="Winged helix' DNA-binding domain"/>
    <property type="match status" value="1"/>
</dbReference>
<dbReference type="AlphaFoldDB" id="T0Q6M0"/>
<dbReference type="OMA" id="HTILPRY"/>
<dbReference type="FunFam" id="1.10.10.10:FF:000286">
    <property type="entry name" value="Heat shock transcription factor"/>
    <property type="match status" value="1"/>
</dbReference>
<dbReference type="InterPro" id="IPR036390">
    <property type="entry name" value="WH_DNA-bd_sf"/>
</dbReference>
<evidence type="ECO:0000256" key="4">
    <source>
        <dbReference type="RuleBase" id="RU004020"/>
    </source>
</evidence>
<sequence>MNEPTYTMPPLQFALQGGLPAPMPTPKAKAKASSPESPIKKRNVGVPKFLRFLYEILEKEDKSVICWSHKGTAFQIRKPDALAHTILPRYFKHNKVSSFQRQLNYFGFKKWTKTQTVVCTFSHPNFVQHRPDGIKLIKRKERGLAEMTTTTNATNCPGLVDERPLPFPKEVRRQSWAPRATYDLYMHGDLLHAQTNMRKHNVHVPATPYAPEASSTTSSFSTEWGDVFLYGPPTVEPVGSSYFDLWDDDGTAASASYMTQSAPIVHELPAHLVTIKHDDMLLDGSYDPSCARFCHVAEF</sequence>
<dbReference type="RefSeq" id="XP_008613104.1">
    <property type="nucleotide sequence ID" value="XM_008614882.1"/>
</dbReference>
<keyword evidence="3" id="KW-0539">Nucleus</keyword>
<dbReference type="GO" id="GO:0003700">
    <property type="term" value="F:DNA-binding transcription factor activity"/>
    <property type="evidence" value="ECO:0007669"/>
    <property type="project" value="InterPro"/>
</dbReference>
<dbReference type="STRING" id="1156394.T0Q6M0"/>
<dbReference type="Pfam" id="PF00447">
    <property type="entry name" value="HSF_DNA-bind"/>
    <property type="match status" value="1"/>
</dbReference>
<evidence type="ECO:0000313" key="6">
    <source>
        <dbReference type="EMBL" id="EQC33464.1"/>
    </source>
</evidence>
<comment type="similarity">
    <text evidence="4">Belongs to the HSF family.</text>
</comment>
<dbReference type="Proteomes" id="UP000030762">
    <property type="component" value="Unassembled WGS sequence"/>
</dbReference>
<evidence type="ECO:0000256" key="1">
    <source>
        <dbReference type="ARBA" id="ARBA00004123"/>
    </source>
</evidence>
<evidence type="ECO:0000256" key="2">
    <source>
        <dbReference type="ARBA" id="ARBA00023125"/>
    </source>
</evidence>
<keyword evidence="2" id="KW-0238">DNA-binding</keyword>
<dbReference type="InParanoid" id="T0Q6M0"/>
<organism evidence="6 7">
    <name type="scientific">Saprolegnia diclina (strain VS20)</name>
    <dbReference type="NCBI Taxonomy" id="1156394"/>
    <lineage>
        <taxon>Eukaryota</taxon>
        <taxon>Sar</taxon>
        <taxon>Stramenopiles</taxon>
        <taxon>Oomycota</taxon>
        <taxon>Saprolegniomycetes</taxon>
        <taxon>Saprolegniales</taxon>
        <taxon>Saprolegniaceae</taxon>
        <taxon>Saprolegnia</taxon>
    </lineage>
</organism>
<feature type="domain" description="HSF-type DNA-binding" evidence="5">
    <location>
        <begin position="45"/>
        <end position="140"/>
    </location>
</feature>
<keyword evidence="7" id="KW-1185">Reference proteome</keyword>
<gene>
    <name evidence="6" type="ORF">SDRG_08975</name>
</gene>
<dbReference type="InterPro" id="IPR000232">
    <property type="entry name" value="HSF_DNA-bd"/>
</dbReference>
<name>T0Q6M0_SAPDV</name>
<evidence type="ECO:0000256" key="3">
    <source>
        <dbReference type="ARBA" id="ARBA00023242"/>
    </source>
</evidence>
<dbReference type="eggNOG" id="KOG0627">
    <property type="taxonomic scope" value="Eukaryota"/>
</dbReference>
<dbReference type="SMART" id="SM00415">
    <property type="entry name" value="HSF"/>
    <property type="match status" value="1"/>
</dbReference>
<dbReference type="PRINTS" id="PR00056">
    <property type="entry name" value="HSFDOMAIN"/>
</dbReference>
<accession>T0Q6M0</accession>
<dbReference type="PANTHER" id="PTHR10015:SF427">
    <property type="entry name" value="HEAT SHOCK FACTOR PROTEIN"/>
    <property type="match status" value="1"/>
</dbReference>
<dbReference type="PANTHER" id="PTHR10015">
    <property type="entry name" value="HEAT SHOCK TRANSCRIPTION FACTOR"/>
    <property type="match status" value="1"/>
</dbReference>
<dbReference type="OrthoDB" id="60033at2759"/>
<dbReference type="GeneID" id="19949702"/>
<dbReference type="VEuPathDB" id="FungiDB:SDRG_08975"/>
<dbReference type="GO" id="GO:0005634">
    <property type="term" value="C:nucleus"/>
    <property type="evidence" value="ECO:0007669"/>
    <property type="project" value="UniProtKB-SubCell"/>
</dbReference>
<dbReference type="GO" id="GO:0043565">
    <property type="term" value="F:sequence-specific DNA binding"/>
    <property type="evidence" value="ECO:0007669"/>
    <property type="project" value="InterPro"/>
</dbReference>
<proteinExistence type="inferred from homology"/>
<evidence type="ECO:0000259" key="5">
    <source>
        <dbReference type="SMART" id="SM00415"/>
    </source>
</evidence>
<reference evidence="6 7" key="1">
    <citation type="submission" date="2012-04" db="EMBL/GenBank/DDBJ databases">
        <title>The Genome Sequence of Saprolegnia declina VS20.</title>
        <authorList>
            <consortium name="The Broad Institute Genome Sequencing Platform"/>
            <person name="Russ C."/>
            <person name="Nusbaum C."/>
            <person name="Tyler B."/>
            <person name="van West P."/>
            <person name="Dieguez-Uribeondo J."/>
            <person name="de Bruijn I."/>
            <person name="Tripathy S."/>
            <person name="Jiang R."/>
            <person name="Young S.K."/>
            <person name="Zeng Q."/>
            <person name="Gargeya S."/>
            <person name="Fitzgerald M."/>
            <person name="Haas B."/>
            <person name="Abouelleil A."/>
            <person name="Alvarado L."/>
            <person name="Arachchi H.M."/>
            <person name="Berlin A."/>
            <person name="Chapman S.B."/>
            <person name="Goldberg J."/>
            <person name="Griggs A."/>
            <person name="Gujja S."/>
            <person name="Hansen M."/>
            <person name="Howarth C."/>
            <person name="Imamovic A."/>
            <person name="Larimer J."/>
            <person name="McCowen C."/>
            <person name="Montmayeur A."/>
            <person name="Murphy C."/>
            <person name="Neiman D."/>
            <person name="Pearson M."/>
            <person name="Priest M."/>
            <person name="Roberts A."/>
            <person name="Saif S."/>
            <person name="Shea T."/>
            <person name="Sisk P."/>
            <person name="Sykes S."/>
            <person name="Wortman J."/>
            <person name="Nusbaum C."/>
            <person name="Birren B."/>
        </authorList>
    </citation>
    <scope>NUCLEOTIDE SEQUENCE [LARGE SCALE GENOMIC DNA]</scope>
    <source>
        <strain evidence="6 7">VS20</strain>
    </source>
</reference>